<dbReference type="RefSeq" id="WP_058420979.1">
    <property type="nucleotide sequence ID" value="NZ_LKEF01000028.1"/>
</dbReference>
<protein>
    <submittedName>
        <fullName evidence="1">DHH family protein</fullName>
    </submittedName>
</protein>
<dbReference type="AlphaFoldDB" id="A0A0W0HPF5"/>
<evidence type="ECO:0000313" key="2">
    <source>
        <dbReference type="Proteomes" id="UP000054197"/>
    </source>
</evidence>
<dbReference type="SUPFAM" id="SSF64182">
    <property type="entry name" value="DHH phosphoesterases"/>
    <property type="match status" value="1"/>
</dbReference>
<organism evidence="1 2">
    <name type="scientific">Pseudomonas fluorescens ICMP 11288</name>
    <dbReference type="NCBI Taxonomy" id="1198309"/>
    <lineage>
        <taxon>Bacteria</taxon>
        <taxon>Pseudomonadati</taxon>
        <taxon>Pseudomonadota</taxon>
        <taxon>Gammaproteobacteria</taxon>
        <taxon>Pseudomonadales</taxon>
        <taxon>Pseudomonadaceae</taxon>
        <taxon>Pseudomonas</taxon>
    </lineage>
</organism>
<dbReference type="InterPro" id="IPR038763">
    <property type="entry name" value="DHH_sf"/>
</dbReference>
<reference evidence="1 2" key="1">
    <citation type="submission" date="2015-09" db="EMBL/GenBank/DDBJ databases">
        <title>Genome sequence of ICMP 11288.</title>
        <authorList>
            <person name="Visnovsky S."/>
            <person name="Lu A."/>
            <person name="Panda P."/>
            <person name="Pitman A."/>
        </authorList>
    </citation>
    <scope>NUCLEOTIDE SEQUENCE [LARGE SCALE GENOMIC DNA]</scope>
    <source>
        <strain evidence="1 2">ICMP 11288</strain>
    </source>
</reference>
<dbReference type="EMBL" id="LKEF01000028">
    <property type="protein sequence ID" value="KTB62749.1"/>
    <property type="molecule type" value="Genomic_DNA"/>
</dbReference>
<accession>A0A0W0HPF5</accession>
<dbReference type="Gene3D" id="3.90.1640.10">
    <property type="entry name" value="inorganic pyrophosphatase (n-terminal core)"/>
    <property type="match status" value="1"/>
</dbReference>
<evidence type="ECO:0000313" key="1">
    <source>
        <dbReference type="EMBL" id="KTB62749.1"/>
    </source>
</evidence>
<sequence length="316" mass="34820">MRVVTSGCAYLDIDAYACCIAYAELLNHQGIQARAVSSAPLNFSICASVLGWKASLDDYRPGADDEFVLVDVSDPHHFDPIVVLDQVREVIDHHPGFEIHWAQKLGADAEIRPIGAAATLVFQRWEKSGLLPKMSRHSAALLATAILDNTLNFTGKMTASVDIWAYEVLARRAGLTADWPQRYFSECQAAIEADLEVALAADMKHMTATRNLPQLIAQMTVWDAQGLLQRHHAAIEQWLAAQGEDWLLNAISIRERKSYWLAGPLPSQQKLSLLLAVHWQGAHAVLGRAMQRKELLKLALAAASPDLNVRGKAVCC</sequence>
<comment type="caution">
    <text evidence="1">The sequence shown here is derived from an EMBL/GenBank/DDBJ whole genome shotgun (WGS) entry which is preliminary data.</text>
</comment>
<proteinExistence type="predicted"/>
<dbReference type="Proteomes" id="UP000054197">
    <property type="component" value="Unassembled WGS sequence"/>
</dbReference>
<gene>
    <name evidence="1" type="ORF">AO063_10910</name>
</gene>
<name>A0A0W0HPF5_PSEFL</name>